<dbReference type="EMBL" id="BDQV01000108">
    <property type="protein sequence ID" value="GAY54621.1"/>
    <property type="molecule type" value="Genomic_DNA"/>
</dbReference>
<gene>
    <name evidence="1" type="ORF">CUMW_158190</name>
</gene>
<evidence type="ECO:0000313" key="2">
    <source>
        <dbReference type="Proteomes" id="UP000236630"/>
    </source>
</evidence>
<proteinExistence type="predicted"/>
<keyword evidence="2" id="KW-1185">Reference proteome</keyword>
<organism evidence="1 2">
    <name type="scientific">Citrus unshiu</name>
    <name type="common">Satsuma mandarin</name>
    <name type="synonym">Citrus nobilis var. unshiu</name>
    <dbReference type="NCBI Taxonomy" id="55188"/>
    <lineage>
        <taxon>Eukaryota</taxon>
        <taxon>Viridiplantae</taxon>
        <taxon>Streptophyta</taxon>
        <taxon>Embryophyta</taxon>
        <taxon>Tracheophyta</taxon>
        <taxon>Spermatophyta</taxon>
        <taxon>Magnoliopsida</taxon>
        <taxon>eudicotyledons</taxon>
        <taxon>Gunneridae</taxon>
        <taxon>Pentapetalae</taxon>
        <taxon>rosids</taxon>
        <taxon>malvids</taxon>
        <taxon>Sapindales</taxon>
        <taxon>Rutaceae</taxon>
        <taxon>Aurantioideae</taxon>
        <taxon>Citrus</taxon>
    </lineage>
</organism>
<reference evidence="1 2" key="1">
    <citation type="journal article" date="2017" name="Front. Genet.">
        <title>Draft sequencing of the heterozygous diploid genome of Satsuma (Citrus unshiu Marc.) using a hybrid assembly approach.</title>
        <authorList>
            <person name="Shimizu T."/>
            <person name="Tanizawa Y."/>
            <person name="Mochizuki T."/>
            <person name="Nagasaki H."/>
            <person name="Yoshioka T."/>
            <person name="Toyoda A."/>
            <person name="Fujiyama A."/>
            <person name="Kaminuma E."/>
            <person name="Nakamura Y."/>
        </authorList>
    </citation>
    <scope>NUCLEOTIDE SEQUENCE [LARGE SCALE GENOMIC DNA]</scope>
    <source>
        <strain evidence="2">cv. Miyagawa wase</strain>
    </source>
</reference>
<name>A0A2H5PQL2_CITUN</name>
<sequence>MQSWRCFGCTLTQGEPLNQIPADSPPRVPDALFGNNRRSAKRTVKIEMMKPAVKAILVKHVAAIKLPDELAIS</sequence>
<protein>
    <submittedName>
        <fullName evidence="1">Uncharacterized protein</fullName>
    </submittedName>
</protein>
<dbReference type="AlphaFoldDB" id="A0A2H5PQL2"/>
<evidence type="ECO:0000313" key="1">
    <source>
        <dbReference type="EMBL" id="GAY54621.1"/>
    </source>
</evidence>
<comment type="caution">
    <text evidence="1">The sequence shown here is derived from an EMBL/GenBank/DDBJ whole genome shotgun (WGS) entry which is preliminary data.</text>
</comment>
<dbReference type="Proteomes" id="UP000236630">
    <property type="component" value="Unassembled WGS sequence"/>
</dbReference>
<accession>A0A2H5PQL2</accession>